<dbReference type="InterPro" id="IPR010248">
    <property type="entry name" value="His_ut_repres"/>
</dbReference>
<dbReference type="PRINTS" id="PR00035">
    <property type="entry name" value="HTHGNTR"/>
</dbReference>
<dbReference type="FunFam" id="1.10.10.10:FF:000079">
    <property type="entry name" value="GntR family transcriptional regulator"/>
    <property type="match status" value="1"/>
</dbReference>
<gene>
    <name evidence="6" type="primary">hutC</name>
    <name evidence="6" type="ORF">FRZ40_32090</name>
</gene>
<dbReference type="SMART" id="SM00866">
    <property type="entry name" value="UTRA"/>
    <property type="match status" value="1"/>
</dbReference>
<dbReference type="GO" id="GO:0045892">
    <property type="term" value="P:negative regulation of DNA-templated transcription"/>
    <property type="evidence" value="ECO:0007669"/>
    <property type="project" value="UniProtKB-UniRule"/>
</dbReference>
<dbReference type="AlphaFoldDB" id="A0A5C6V233"/>
<organism evidence="6 7">
    <name type="scientific">Paraburkholderia azotifigens</name>
    <dbReference type="NCBI Taxonomy" id="2057004"/>
    <lineage>
        <taxon>Bacteria</taxon>
        <taxon>Pseudomonadati</taxon>
        <taxon>Pseudomonadota</taxon>
        <taxon>Betaproteobacteria</taxon>
        <taxon>Burkholderiales</taxon>
        <taxon>Burkholderiaceae</taxon>
        <taxon>Paraburkholderia</taxon>
    </lineage>
</organism>
<dbReference type="InterPro" id="IPR036388">
    <property type="entry name" value="WH-like_DNA-bd_sf"/>
</dbReference>
<comment type="caution">
    <text evidence="6">The sequence shown here is derived from an EMBL/GenBank/DDBJ whole genome shotgun (WGS) entry which is preliminary data.</text>
</comment>
<dbReference type="GO" id="GO:0003700">
    <property type="term" value="F:DNA-binding transcription factor activity"/>
    <property type="evidence" value="ECO:0007669"/>
    <property type="project" value="UniProtKB-UniRule"/>
</dbReference>
<dbReference type="RefSeq" id="WP_147236896.1">
    <property type="nucleotide sequence ID" value="NZ_VOQS01000005.1"/>
</dbReference>
<dbReference type="SUPFAM" id="SSF46785">
    <property type="entry name" value="Winged helix' DNA-binding domain"/>
    <property type="match status" value="1"/>
</dbReference>
<keyword evidence="1" id="KW-0805">Transcription regulation</keyword>
<sequence>MNTEKNGTTATPAYQQLKDYVRKMIETGQWRLGDMIPTELSLASEFSLSRMTVNRALRELVSENVLTRVRGRGTFITDRRYQSTVIEIRSIADEIRSRGDAHRSKILLLESTHDTPALQTLELPQTGTAFHSRIVHFDNDTPIQFEDRYVNSLVFPDYLEQDFEAETPNEYMMRVAPAQGAEYWITARKTNAMVRQALLMPIGEPCLVLRRRTRALGQIASDVTLWHPASRYKLSGRY</sequence>
<evidence type="ECO:0000256" key="4">
    <source>
        <dbReference type="NCBIfam" id="TIGR02018"/>
    </source>
</evidence>
<dbReference type="Gene3D" id="1.10.10.10">
    <property type="entry name" value="Winged helix-like DNA-binding domain superfamily/Winged helix DNA-binding domain"/>
    <property type="match status" value="1"/>
</dbReference>
<dbReference type="EMBL" id="VOQS01000005">
    <property type="protein sequence ID" value="TXC79074.1"/>
    <property type="molecule type" value="Genomic_DNA"/>
</dbReference>
<dbReference type="NCBIfam" id="TIGR02018">
    <property type="entry name" value="his_ut_repres"/>
    <property type="match status" value="1"/>
</dbReference>
<accession>A0A5C6V233</accession>
<protein>
    <recommendedName>
        <fullName evidence="4">Histidine utilization repressor</fullName>
    </recommendedName>
</protein>
<evidence type="ECO:0000256" key="2">
    <source>
        <dbReference type="ARBA" id="ARBA00023125"/>
    </source>
</evidence>
<evidence type="ECO:0000256" key="1">
    <source>
        <dbReference type="ARBA" id="ARBA00023015"/>
    </source>
</evidence>
<dbReference type="Pfam" id="PF00392">
    <property type="entry name" value="GntR"/>
    <property type="match status" value="1"/>
</dbReference>
<dbReference type="Proteomes" id="UP000321776">
    <property type="component" value="Unassembled WGS sequence"/>
</dbReference>
<dbReference type="InterPro" id="IPR036390">
    <property type="entry name" value="WH_DNA-bd_sf"/>
</dbReference>
<dbReference type="Gene3D" id="3.40.1410.10">
    <property type="entry name" value="Chorismate lyase-like"/>
    <property type="match status" value="1"/>
</dbReference>
<dbReference type="SMART" id="SM00345">
    <property type="entry name" value="HTH_GNTR"/>
    <property type="match status" value="1"/>
</dbReference>
<dbReference type="GO" id="GO:0003677">
    <property type="term" value="F:DNA binding"/>
    <property type="evidence" value="ECO:0007669"/>
    <property type="project" value="UniProtKB-UniRule"/>
</dbReference>
<evidence type="ECO:0000256" key="3">
    <source>
        <dbReference type="ARBA" id="ARBA00023163"/>
    </source>
</evidence>
<dbReference type="Pfam" id="PF07702">
    <property type="entry name" value="UTRA"/>
    <property type="match status" value="1"/>
</dbReference>
<dbReference type="InterPro" id="IPR011663">
    <property type="entry name" value="UTRA"/>
</dbReference>
<dbReference type="PANTHER" id="PTHR44846">
    <property type="entry name" value="MANNOSYL-D-GLYCERATE TRANSPORT/METABOLISM SYSTEM REPRESSOR MNGR-RELATED"/>
    <property type="match status" value="1"/>
</dbReference>
<dbReference type="InterPro" id="IPR028978">
    <property type="entry name" value="Chorismate_lyase_/UTRA_dom_sf"/>
</dbReference>
<dbReference type="SUPFAM" id="SSF64288">
    <property type="entry name" value="Chorismate lyase-like"/>
    <property type="match status" value="1"/>
</dbReference>
<dbReference type="InterPro" id="IPR000524">
    <property type="entry name" value="Tscrpt_reg_HTH_GntR"/>
</dbReference>
<name>A0A5C6V233_9BURK</name>
<reference evidence="6 7" key="1">
    <citation type="journal article" date="2018" name="Int. J. Syst. Evol. Microbiol.">
        <title>Paraburkholderia azotifigens sp. nov., a nitrogen-fixing bacterium isolated from paddy soil.</title>
        <authorList>
            <person name="Choi G.M."/>
            <person name="Im W.T."/>
        </authorList>
    </citation>
    <scope>NUCLEOTIDE SEQUENCE [LARGE SCALE GENOMIC DNA]</scope>
    <source>
        <strain evidence="6 7">NF 2-5-3</strain>
    </source>
</reference>
<feature type="domain" description="HTH gntR-type" evidence="5">
    <location>
        <begin position="11"/>
        <end position="79"/>
    </location>
</feature>
<evidence type="ECO:0000313" key="7">
    <source>
        <dbReference type="Proteomes" id="UP000321776"/>
    </source>
</evidence>
<dbReference type="PANTHER" id="PTHR44846:SF16">
    <property type="entry name" value="TRANSCRIPTIONAL REGULATOR PHNF-RELATED"/>
    <property type="match status" value="1"/>
</dbReference>
<dbReference type="PROSITE" id="PS50949">
    <property type="entry name" value="HTH_GNTR"/>
    <property type="match status" value="1"/>
</dbReference>
<dbReference type="CDD" id="cd07377">
    <property type="entry name" value="WHTH_GntR"/>
    <property type="match status" value="1"/>
</dbReference>
<evidence type="ECO:0000259" key="5">
    <source>
        <dbReference type="PROSITE" id="PS50949"/>
    </source>
</evidence>
<dbReference type="GO" id="GO:0006547">
    <property type="term" value="P:L-histidine metabolic process"/>
    <property type="evidence" value="ECO:0007669"/>
    <property type="project" value="UniProtKB-UniRule"/>
</dbReference>
<proteinExistence type="predicted"/>
<keyword evidence="3" id="KW-0804">Transcription</keyword>
<evidence type="ECO:0000313" key="6">
    <source>
        <dbReference type="EMBL" id="TXC79074.1"/>
    </source>
</evidence>
<dbReference type="InterPro" id="IPR050679">
    <property type="entry name" value="Bact_HTH_transcr_reg"/>
</dbReference>
<keyword evidence="2" id="KW-0238">DNA-binding</keyword>